<evidence type="ECO:0000256" key="1">
    <source>
        <dbReference type="SAM" id="MobiDB-lite"/>
    </source>
</evidence>
<reference evidence="2 3" key="1">
    <citation type="journal article" date="2024" name="Science">
        <title>Giant polyketide synthase enzymes in the biosynthesis of giant marine polyether toxins.</title>
        <authorList>
            <person name="Fallon T.R."/>
            <person name="Shende V.V."/>
            <person name="Wierzbicki I.H."/>
            <person name="Pendleton A.L."/>
            <person name="Watervoot N.F."/>
            <person name="Auber R.P."/>
            <person name="Gonzalez D.J."/>
            <person name="Wisecaver J.H."/>
            <person name="Moore B.S."/>
        </authorList>
    </citation>
    <scope>NUCLEOTIDE SEQUENCE [LARGE SCALE GENOMIC DNA]</scope>
    <source>
        <strain evidence="2 3">12B1</strain>
    </source>
</reference>
<keyword evidence="3" id="KW-1185">Reference proteome</keyword>
<feature type="region of interest" description="Disordered" evidence="1">
    <location>
        <begin position="121"/>
        <end position="140"/>
    </location>
</feature>
<evidence type="ECO:0000313" key="2">
    <source>
        <dbReference type="EMBL" id="KAL1528130.1"/>
    </source>
</evidence>
<comment type="caution">
    <text evidence="2">The sequence shown here is derived from an EMBL/GenBank/DDBJ whole genome shotgun (WGS) entry which is preliminary data.</text>
</comment>
<organism evidence="2 3">
    <name type="scientific">Prymnesium parvum</name>
    <name type="common">Toxic golden alga</name>
    <dbReference type="NCBI Taxonomy" id="97485"/>
    <lineage>
        <taxon>Eukaryota</taxon>
        <taxon>Haptista</taxon>
        <taxon>Haptophyta</taxon>
        <taxon>Prymnesiophyceae</taxon>
        <taxon>Prymnesiales</taxon>
        <taxon>Prymnesiaceae</taxon>
        <taxon>Prymnesium</taxon>
    </lineage>
</organism>
<evidence type="ECO:0000313" key="3">
    <source>
        <dbReference type="Proteomes" id="UP001515480"/>
    </source>
</evidence>
<accession>A0AB34K5X4</accession>
<protein>
    <submittedName>
        <fullName evidence="2">Uncharacterized protein</fullName>
    </submittedName>
</protein>
<dbReference type="Proteomes" id="UP001515480">
    <property type="component" value="Unassembled WGS sequence"/>
</dbReference>
<gene>
    <name evidence="2" type="ORF">AB1Y20_009494</name>
</gene>
<sequence length="174" mass="18897">MSGVCHSEAGEHALSMRALLARGVKRAHVAEEHPCDPSSHTCVRDEANQLKRRCTGSAVEAYEADHFARTSESFSDLSSMSMKSDRTQEMPLNVSAGLKLKLMRLRKLQLLLARPPPEALKTTSAVAAPGSEHAQPDVSDMRDASVDVVAEQQHECMSILALCTSSKTLRPVAM</sequence>
<name>A0AB34K5X4_PRYPA</name>
<dbReference type="EMBL" id="JBGBPQ010000002">
    <property type="protein sequence ID" value="KAL1528130.1"/>
    <property type="molecule type" value="Genomic_DNA"/>
</dbReference>
<dbReference type="AlphaFoldDB" id="A0AB34K5X4"/>
<proteinExistence type="predicted"/>